<dbReference type="Proteomes" id="UP000664048">
    <property type="component" value="Unassembled WGS sequence"/>
</dbReference>
<keyword evidence="9" id="KW-1185">Reference proteome</keyword>
<evidence type="ECO:0000313" key="7">
    <source>
        <dbReference type="EMBL" id="WFN17966.1"/>
    </source>
</evidence>
<dbReference type="Gene3D" id="3.10.180.10">
    <property type="entry name" value="2,3-Dihydroxybiphenyl 1,2-Dioxygenase, domain 1"/>
    <property type="match status" value="1"/>
</dbReference>
<dbReference type="SUPFAM" id="SSF54593">
    <property type="entry name" value="Glyoxalase/Bleomycin resistance protein/Dihydroxybiphenyl dioxygenase"/>
    <property type="match status" value="1"/>
</dbReference>
<sequence>MEWAALVPELICSDLAGSIRFYRDVLGFRIRFERPEDGFAYLEIGRAQLMLEQYSPESWLTGPLEPPFGRGINFQIEVDALDPILDRIRAAGVVPFVEPRTSWYREDDIEHGQVEMLVQDPDGYLLRLVEILPERPVSG</sequence>
<evidence type="ECO:0000256" key="3">
    <source>
        <dbReference type="ARBA" id="ARBA00023251"/>
    </source>
</evidence>
<evidence type="ECO:0000259" key="4">
    <source>
        <dbReference type="PROSITE" id="PS51819"/>
    </source>
</evidence>
<dbReference type="GO" id="GO:0046677">
    <property type="term" value="P:response to antibiotic"/>
    <property type="evidence" value="ECO:0007669"/>
    <property type="project" value="UniProtKB-KW"/>
</dbReference>
<proteinExistence type="inferred from homology"/>
<dbReference type="InterPro" id="IPR000335">
    <property type="entry name" value="Bleomycin-R"/>
</dbReference>
<dbReference type="GeneID" id="93194190"/>
<dbReference type="AlphaFoldDB" id="A0A0G3Z141"/>
<evidence type="ECO:0000256" key="2">
    <source>
        <dbReference type="ARBA" id="ARBA00021572"/>
    </source>
</evidence>
<protein>
    <recommendedName>
        <fullName evidence="2">Bleomycin resistance protein</fullName>
    </recommendedName>
</protein>
<dbReference type="RefSeq" id="WP_039360123.1">
    <property type="nucleotide sequence ID" value="NZ_AP018358.1"/>
</dbReference>
<evidence type="ECO:0000313" key="5">
    <source>
        <dbReference type="EMBL" id="MBK1931642.1"/>
    </source>
</evidence>
<gene>
    <name evidence="6" type="ORF">J4M89_20040</name>
    <name evidence="5" type="ORF">JIN94_17290</name>
    <name evidence="7" type="ORF">LXE91_02660</name>
</gene>
<dbReference type="InterPro" id="IPR004360">
    <property type="entry name" value="Glyas_Fos-R_dOase_dom"/>
</dbReference>
<evidence type="ECO:0000313" key="8">
    <source>
        <dbReference type="Proteomes" id="UP000611459"/>
    </source>
</evidence>
<dbReference type="OrthoDB" id="9797663at2"/>
<comment type="similarity">
    <text evidence="1">Belongs to the bleomycin resistance protein family.</text>
</comment>
<evidence type="ECO:0000313" key="6">
    <source>
        <dbReference type="EMBL" id="MBO1831667.1"/>
    </source>
</evidence>
<dbReference type="InterPro" id="IPR037523">
    <property type="entry name" value="VOC_core"/>
</dbReference>
<reference evidence="5" key="1">
    <citation type="submission" date="2021-01" db="EMBL/GenBank/DDBJ databases">
        <title>Outbreak of Burkholderia contaminns endophthalmitis traced to a clinical ventilation system.</title>
        <authorList>
            <person name="Lipuma J."/>
            <person name="Spilker T."/>
            <person name="Kratholm J."/>
        </authorList>
    </citation>
    <scope>NUCLEOTIDE SEQUENCE</scope>
    <source>
        <strain evidence="5">HI4954</strain>
    </source>
</reference>
<evidence type="ECO:0000256" key="1">
    <source>
        <dbReference type="ARBA" id="ARBA00011051"/>
    </source>
</evidence>
<accession>A0A0G3Z141</accession>
<dbReference type="Proteomes" id="UP000611459">
    <property type="component" value="Unassembled WGS sequence"/>
</dbReference>
<evidence type="ECO:0000313" key="10">
    <source>
        <dbReference type="Proteomes" id="UP001220209"/>
    </source>
</evidence>
<dbReference type="CDD" id="cd08349">
    <property type="entry name" value="BLMA_like"/>
    <property type="match status" value="1"/>
</dbReference>
<dbReference type="EMBL" id="JAGEMX010000006">
    <property type="protein sequence ID" value="MBO1831667.1"/>
    <property type="molecule type" value="Genomic_DNA"/>
</dbReference>
<organism evidence="5 8">
    <name type="scientific">Burkholderia contaminans</name>
    <dbReference type="NCBI Taxonomy" id="488447"/>
    <lineage>
        <taxon>Bacteria</taxon>
        <taxon>Pseudomonadati</taxon>
        <taxon>Pseudomonadota</taxon>
        <taxon>Betaproteobacteria</taxon>
        <taxon>Burkholderiales</taxon>
        <taxon>Burkholderiaceae</taxon>
        <taxon>Burkholderia</taxon>
        <taxon>Burkholderia cepacia complex</taxon>
    </lineage>
</organism>
<feature type="domain" description="VOC" evidence="4">
    <location>
        <begin position="1"/>
        <end position="131"/>
    </location>
</feature>
<keyword evidence="3" id="KW-0046">Antibiotic resistance</keyword>
<dbReference type="EMBL" id="CP090640">
    <property type="protein sequence ID" value="WFN17966.1"/>
    <property type="molecule type" value="Genomic_DNA"/>
</dbReference>
<dbReference type="InterPro" id="IPR029068">
    <property type="entry name" value="Glyas_Bleomycin-R_OHBP_Dase"/>
</dbReference>
<dbReference type="EMBL" id="JAENIB010000006">
    <property type="protein sequence ID" value="MBK1931642.1"/>
    <property type="molecule type" value="Genomic_DNA"/>
</dbReference>
<evidence type="ECO:0000313" key="9">
    <source>
        <dbReference type="Proteomes" id="UP000664048"/>
    </source>
</evidence>
<reference evidence="7 10" key="3">
    <citation type="submission" date="2021-12" db="EMBL/GenBank/DDBJ databases">
        <title>Genomic and phenotypic characterization of three Burkholderia contaminans isolates recovered from different sources.</title>
        <authorList>
            <person name="Lopez De Volder A."/>
            <person name="Fan Y."/>
            <person name="Nunvar J."/>
            <person name="Herrera T."/>
            <person name="Timp W."/>
            <person name="Degrossi J."/>
        </authorList>
    </citation>
    <scope>NUCLEOTIDE SEQUENCE [LARGE SCALE GENOMIC DNA]</scope>
    <source>
        <strain evidence="7 10">LMG 23361</strain>
    </source>
</reference>
<reference evidence="6 9" key="2">
    <citation type="submission" date="2021-03" db="EMBL/GenBank/DDBJ databases">
        <title>Clinical course, treatment and visual outcome of an outbreak of Burkholderia contaminans endophthalmitis following cataract surgery.</title>
        <authorList>
            <person name="Lind C."/>
            <person name="Olsen K."/>
            <person name="Angelsen N.K."/>
            <person name="Krefting E.A."/>
            <person name="Fossen K."/>
            <person name="Gravningen K."/>
            <person name="Depoorter E."/>
            <person name="Vandamme P."/>
            <person name="Bertelsen G."/>
        </authorList>
    </citation>
    <scope>NUCLEOTIDE SEQUENCE [LARGE SCALE GENOMIC DNA]</scope>
    <source>
        <strain evidence="6 9">51242556</strain>
    </source>
</reference>
<dbReference type="PROSITE" id="PS51819">
    <property type="entry name" value="VOC"/>
    <property type="match status" value="1"/>
</dbReference>
<dbReference type="Proteomes" id="UP001220209">
    <property type="component" value="Chromosome 1"/>
</dbReference>
<dbReference type="Pfam" id="PF00903">
    <property type="entry name" value="Glyoxalase"/>
    <property type="match status" value="1"/>
</dbReference>
<dbReference type="KEGG" id="bcon:NL30_26775"/>
<name>A0A0G3Z141_9BURK</name>